<dbReference type="InterPro" id="IPR052016">
    <property type="entry name" value="Bact_Sigma-Reg"/>
</dbReference>
<dbReference type="EMBL" id="JAKOEM010000021">
    <property type="protein sequence ID" value="MCG6560158.1"/>
    <property type="molecule type" value="Genomic_DNA"/>
</dbReference>
<reference evidence="6" key="1">
    <citation type="submission" date="2022-02" db="EMBL/GenBank/DDBJ databases">
        <title>The genome sequence of Ruegeria sp. 1NDH52C.</title>
        <authorList>
            <person name="Du J."/>
        </authorList>
    </citation>
    <scope>NUCLEOTIDE SEQUENCE</scope>
    <source>
        <strain evidence="6">1NDH52C</strain>
    </source>
</reference>
<evidence type="ECO:0000259" key="4">
    <source>
        <dbReference type="PROSITE" id="PS50043"/>
    </source>
</evidence>
<keyword evidence="2" id="KW-0805">Transcription regulation</keyword>
<dbReference type="SMART" id="SM00421">
    <property type="entry name" value="HTH_LUXR"/>
    <property type="match status" value="1"/>
</dbReference>
<accession>A0ABS9P0Y5</accession>
<keyword evidence="3" id="KW-0804">Transcription</keyword>
<dbReference type="PANTHER" id="PTHR43156:SF2">
    <property type="entry name" value="STAGE II SPORULATION PROTEIN E"/>
    <property type="match status" value="1"/>
</dbReference>
<dbReference type="PRINTS" id="PR00038">
    <property type="entry name" value="HTHLUXR"/>
</dbReference>
<dbReference type="PROSITE" id="PS50125">
    <property type="entry name" value="GUANYLATE_CYCLASE_2"/>
    <property type="match status" value="1"/>
</dbReference>
<evidence type="ECO:0000256" key="2">
    <source>
        <dbReference type="ARBA" id="ARBA00023015"/>
    </source>
</evidence>
<dbReference type="InterPro" id="IPR016032">
    <property type="entry name" value="Sig_transdc_resp-reg_C-effctor"/>
</dbReference>
<dbReference type="RefSeq" id="WP_238905969.1">
    <property type="nucleotide sequence ID" value="NZ_JAKOEM010000021.1"/>
</dbReference>
<dbReference type="Proteomes" id="UP001165279">
    <property type="component" value="Unassembled WGS sequence"/>
</dbReference>
<dbReference type="Gene3D" id="3.30.450.40">
    <property type="match status" value="5"/>
</dbReference>
<dbReference type="CDD" id="cd07302">
    <property type="entry name" value="CHD"/>
    <property type="match status" value="1"/>
</dbReference>
<dbReference type="InterPro" id="IPR001054">
    <property type="entry name" value="A/G_cyclase"/>
</dbReference>
<dbReference type="Gene3D" id="1.10.10.10">
    <property type="entry name" value="Winged helix-like DNA-binding domain superfamily/Winged helix DNA-binding domain"/>
    <property type="match status" value="1"/>
</dbReference>
<dbReference type="Pfam" id="PF00211">
    <property type="entry name" value="Guanylate_cyc"/>
    <property type="match status" value="1"/>
</dbReference>
<feature type="domain" description="Guanylate cyclase" evidence="5">
    <location>
        <begin position="1040"/>
        <end position="1171"/>
    </location>
</feature>
<organism evidence="6 7">
    <name type="scientific">Ruegeria alba</name>
    <dbReference type="NCBI Taxonomy" id="2916756"/>
    <lineage>
        <taxon>Bacteria</taxon>
        <taxon>Pseudomonadati</taxon>
        <taxon>Pseudomonadota</taxon>
        <taxon>Alphaproteobacteria</taxon>
        <taxon>Rhodobacterales</taxon>
        <taxon>Roseobacteraceae</taxon>
        <taxon>Ruegeria</taxon>
    </lineage>
</organism>
<dbReference type="SUPFAM" id="SSF46894">
    <property type="entry name" value="C-terminal effector domain of the bipartite response regulators"/>
    <property type="match status" value="1"/>
</dbReference>
<keyword evidence="7" id="KW-1185">Reference proteome</keyword>
<evidence type="ECO:0000259" key="5">
    <source>
        <dbReference type="PROSITE" id="PS50125"/>
    </source>
</evidence>
<evidence type="ECO:0000313" key="6">
    <source>
        <dbReference type="EMBL" id="MCG6560158.1"/>
    </source>
</evidence>
<keyword evidence="1" id="KW-0378">Hydrolase</keyword>
<dbReference type="SMART" id="SM00065">
    <property type="entry name" value="GAF"/>
    <property type="match status" value="5"/>
</dbReference>
<dbReference type="PROSITE" id="PS50043">
    <property type="entry name" value="HTH_LUXR_2"/>
    <property type="match status" value="1"/>
</dbReference>
<dbReference type="InterPro" id="IPR003018">
    <property type="entry name" value="GAF"/>
</dbReference>
<dbReference type="SUPFAM" id="SSF55781">
    <property type="entry name" value="GAF domain-like"/>
    <property type="match status" value="5"/>
</dbReference>
<dbReference type="Pfam" id="PF01590">
    <property type="entry name" value="GAF"/>
    <property type="match status" value="2"/>
</dbReference>
<dbReference type="CDD" id="cd06170">
    <property type="entry name" value="LuxR_C_like"/>
    <property type="match status" value="1"/>
</dbReference>
<evidence type="ECO:0000256" key="3">
    <source>
        <dbReference type="ARBA" id="ARBA00023163"/>
    </source>
</evidence>
<dbReference type="InterPro" id="IPR036388">
    <property type="entry name" value="WH-like_DNA-bd_sf"/>
</dbReference>
<comment type="caution">
    <text evidence="6">The sequence shown here is derived from an EMBL/GenBank/DDBJ whole genome shotgun (WGS) entry which is preliminary data.</text>
</comment>
<dbReference type="Gene3D" id="3.30.70.1230">
    <property type="entry name" value="Nucleotide cyclase"/>
    <property type="match status" value="1"/>
</dbReference>
<evidence type="ECO:0000313" key="7">
    <source>
        <dbReference type="Proteomes" id="UP001165279"/>
    </source>
</evidence>
<gene>
    <name evidence="6" type="ORF">MB818_18250</name>
</gene>
<dbReference type="SMART" id="SM00044">
    <property type="entry name" value="CYCc"/>
    <property type="match status" value="1"/>
</dbReference>
<feature type="domain" description="HTH luxR-type" evidence="4">
    <location>
        <begin position="4"/>
        <end position="69"/>
    </location>
</feature>
<protein>
    <submittedName>
        <fullName evidence="6">GAF domain-containing protein</fullName>
    </submittedName>
</protein>
<dbReference type="PANTHER" id="PTHR43156">
    <property type="entry name" value="STAGE II SPORULATION PROTEIN E-RELATED"/>
    <property type="match status" value="1"/>
</dbReference>
<evidence type="ECO:0000256" key="1">
    <source>
        <dbReference type="ARBA" id="ARBA00022801"/>
    </source>
</evidence>
<sequence>MTDPAQTVETLSKREAEVAAAYADGASYKEIARELGISPTTVRSHLRTVYSKLNVTSKIALVQALVDPTTVPTDDHDKAGLAADLALELDDAIRRERTLTRVLRIISQSSANLNDVIDEVLGQALEICEAEFGILLEHHGDFAFTEMRSCNISTPFADWLASQGLFNPGPDTAVGRAARSLKPVSIGDVGAEDISHEENPLRFATVKFGQARSLAAIPMTSGGRLIGVFSVYRTRVHPFNDRALELAQAFADQAAIAIENARQIGAMEARLSQAAATREVLDAISMSRDDEGPVFDAILRNAARLCNAPMARLELADSARETYRCVAAWGDEMRSFRVGEVMPLDQPNDLPTSIREGVLRHIHDLSKTELYLGGNPTRKRMVEEEGYRTYLCVPLIAAGVSIGAIVLSRREVAPFSDESIALVENFAKQAVIAIENVRRFRELQNRLDRSAATREVLEAISNASDDEQPVFDAILGNARKLCEAPFAALVLGRRTDSHQTMIAHHGAVQSTEDIYSARRVPMDPERSFAARAILEKRPIHLPNMMDTDEYRAGIPNVVELCDLQGIRTNLFVPLIKDGEGIGCFIIFRHEVRPYNDEQIALVETFATQAVIALENIRQFRELRTRLEREAATKEILQVINQHRDDEMPVFDVILNNAIHLCGASAGALALGKKGDPHQRMAVSRGVSDATLDVYARGEVSMNPDISLSAKAILTGKVVHVADMADTDGYRSGVSHFTSVVDDTGIRTNLFVPLITSEGGEGVLILFRTEVHPYTPDEIALVETFASQAAIALENVRQFRNLQKRLDREAATSRVLGAISASREDDIPVFHTILENACRVCDAQSGFITVLDESGQYLTGPAQYGVGAPFQSMFEDWTADLATSPLGAAQCIRERRVIAIDDIVETDLYREGNVERVNQVDLEGMRTILCVPLLTSDAGFGSMILYRKRVQPFSSDDIAMVEAFAAQAVIAIENARQFRALQARTLEVQALNASLEAKVSDQVTEIERMGRLKRFLPSAVADTIVSSGSERMLQSHRALLGVLFCDIRGFTAFCETAEPEETIDVLQTYHEEMGKLINLHGAGVDLRMGDGVMVLFNDPIPCEDPAGDAVRLAIAMRERMADLCRMWKRMGYRLGFGVGVSLGYATVGMVGTEGRFDYTASGTAINLASRLCDEAGDGEILLSPKASIAVEDDYPVESRGEITLKGLREPLEVFKLAEPGVS</sequence>
<dbReference type="Pfam" id="PF13185">
    <property type="entry name" value="GAF_2"/>
    <property type="match status" value="3"/>
</dbReference>
<dbReference type="InterPro" id="IPR000792">
    <property type="entry name" value="Tscrpt_reg_LuxR_C"/>
</dbReference>
<dbReference type="SUPFAM" id="SSF55073">
    <property type="entry name" value="Nucleotide cyclase"/>
    <property type="match status" value="1"/>
</dbReference>
<name>A0ABS9P0Y5_9RHOB</name>
<dbReference type="InterPro" id="IPR029016">
    <property type="entry name" value="GAF-like_dom_sf"/>
</dbReference>
<dbReference type="Pfam" id="PF00196">
    <property type="entry name" value="GerE"/>
    <property type="match status" value="1"/>
</dbReference>
<dbReference type="InterPro" id="IPR029787">
    <property type="entry name" value="Nucleotide_cyclase"/>
</dbReference>
<proteinExistence type="predicted"/>